<evidence type="ECO:0000313" key="2">
    <source>
        <dbReference type="EMBL" id="GJT57981.1"/>
    </source>
</evidence>
<proteinExistence type="predicted"/>
<feature type="compositionally biased region" description="Low complexity" evidence="1">
    <location>
        <begin position="198"/>
        <end position="213"/>
    </location>
</feature>
<protein>
    <submittedName>
        <fullName evidence="2">Uncharacterized protein</fullName>
    </submittedName>
</protein>
<feature type="region of interest" description="Disordered" evidence="1">
    <location>
        <begin position="98"/>
        <end position="123"/>
    </location>
</feature>
<reference evidence="2" key="1">
    <citation type="journal article" date="2022" name="Int. J. Mol. Sci.">
        <title>Draft Genome of Tanacetum Coccineum: Genomic Comparison of Closely Related Tanacetum-Family Plants.</title>
        <authorList>
            <person name="Yamashiro T."/>
            <person name="Shiraishi A."/>
            <person name="Nakayama K."/>
            <person name="Satake H."/>
        </authorList>
    </citation>
    <scope>NUCLEOTIDE SEQUENCE</scope>
</reference>
<sequence>MNAYHVEFGMLRVTPSDIQHSTAYSDLRVLQIGIRANVIENQVKTVMSSASSDVTYTFVYTDSEPSKTFKGADDEEISEGGILRVIVLGYDGLPIQPVAPPSSDYIPGPEDPQTPPVPQDEDEREPMFVHVHDPAKYIPLEDEHEFPTEEQPLSPVYSSPTAEDDDDGDSSRDDANDEDEDDEDEEEEHLAPADSTIVVPVDEPVFPPEGTEPVIPPPSTDITIRARITVRPQTSISLPPEAEVERLLAMTTPSPSPPISLSPPSAGERLARCTSPPAHSSPLPMPSPLLPSSGCPTSLRIASTQAFMDAVTVALPSPPLPPLPPSLYIPPPVDQRDEIFECLPARDAEERRQGIRDVGYGIRDTWVDPVEAVPEIAPMTVEEVNTRVIELAELHEHDTQDLYALLEDAQDSRSRISQRVDMDSQRVNLLMRDRMTLQEIVWMVKEEAYASREAWAHSIGLSTPDTATAAGYSHSDIASESLRVIRDTRQEMSDMQAELLSLREQQRRARQPGPEARIPDHQNASGDADSHI</sequence>
<gene>
    <name evidence="2" type="ORF">Tco_0993035</name>
</gene>
<dbReference type="Proteomes" id="UP001151760">
    <property type="component" value="Unassembled WGS sequence"/>
</dbReference>
<organism evidence="2 3">
    <name type="scientific">Tanacetum coccineum</name>
    <dbReference type="NCBI Taxonomy" id="301880"/>
    <lineage>
        <taxon>Eukaryota</taxon>
        <taxon>Viridiplantae</taxon>
        <taxon>Streptophyta</taxon>
        <taxon>Embryophyta</taxon>
        <taxon>Tracheophyta</taxon>
        <taxon>Spermatophyta</taxon>
        <taxon>Magnoliopsida</taxon>
        <taxon>eudicotyledons</taxon>
        <taxon>Gunneridae</taxon>
        <taxon>Pentapetalae</taxon>
        <taxon>asterids</taxon>
        <taxon>campanulids</taxon>
        <taxon>Asterales</taxon>
        <taxon>Asteraceae</taxon>
        <taxon>Asteroideae</taxon>
        <taxon>Anthemideae</taxon>
        <taxon>Anthemidinae</taxon>
        <taxon>Tanacetum</taxon>
    </lineage>
</organism>
<feature type="region of interest" description="Disordered" evidence="1">
    <location>
        <begin position="252"/>
        <end position="283"/>
    </location>
</feature>
<accession>A0ABQ5F3S2</accession>
<feature type="region of interest" description="Disordered" evidence="1">
    <location>
        <begin position="146"/>
        <end position="220"/>
    </location>
</feature>
<reference evidence="2" key="2">
    <citation type="submission" date="2022-01" db="EMBL/GenBank/DDBJ databases">
        <authorList>
            <person name="Yamashiro T."/>
            <person name="Shiraishi A."/>
            <person name="Satake H."/>
            <person name="Nakayama K."/>
        </authorList>
    </citation>
    <scope>NUCLEOTIDE SEQUENCE</scope>
</reference>
<evidence type="ECO:0000313" key="3">
    <source>
        <dbReference type="Proteomes" id="UP001151760"/>
    </source>
</evidence>
<keyword evidence="3" id="KW-1185">Reference proteome</keyword>
<comment type="caution">
    <text evidence="2">The sequence shown here is derived from an EMBL/GenBank/DDBJ whole genome shotgun (WGS) entry which is preliminary data.</text>
</comment>
<evidence type="ECO:0000256" key="1">
    <source>
        <dbReference type="SAM" id="MobiDB-lite"/>
    </source>
</evidence>
<name>A0ABQ5F3S2_9ASTR</name>
<feature type="compositionally biased region" description="Acidic residues" evidence="1">
    <location>
        <begin position="175"/>
        <end position="188"/>
    </location>
</feature>
<feature type="region of interest" description="Disordered" evidence="1">
    <location>
        <begin position="505"/>
        <end position="532"/>
    </location>
</feature>
<feature type="compositionally biased region" description="Pro residues" evidence="1">
    <location>
        <begin position="109"/>
        <end position="118"/>
    </location>
</feature>
<dbReference type="EMBL" id="BQNB010016978">
    <property type="protein sequence ID" value="GJT57981.1"/>
    <property type="molecule type" value="Genomic_DNA"/>
</dbReference>